<gene>
    <name evidence="2" type="ORF">H9Q79_08925</name>
</gene>
<name>A0A7G9GHT5_9FIRM</name>
<dbReference type="Pfam" id="PF00501">
    <property type="entry name" value="AMP-binding"/>
    <property type="match status" value="1"/>
</dbReference>
<dbReference type="Gene3D" id="3.40.50.12780">
    <property type="entry name" value="N-terminal domain of ligase-like"/>
    <property type="match status" value="1"/>
</dbReference>
<protein>
    <submittedName>
        <fullName evidence="2">AMP-binding protein</fullName>
    </submittedName>
</protein>
<dbReference type="Proteomes" id="UP000515860">
    <property type="component" value="Chromosome"/>
</dbReference>
<sequence>MYFFDKNESFYERTMLIVDSQEKRSYTYREIYTLQEQILSTAPSGSLLFLLCRNHPDCIAVYLGCLRMRLVPLLLDEQVHPDDLSRLESSYGPNLIFLPIERTVEFPEAILLWQDDGFALMQLRAEGPSMHPDLALLLTTSGSTGSPKLVRLSRRNLQSNAASIASYLEISQSDRPVTTLPMEYTYGLSVLNSHLLAGAAILATERSFVEREFWDFFRRENGSSLAGVPYSYEILRRLHFSSMELPSLRVMTQAGGRLSPSLQEYFGKLAEERNLRFYIMYGQTEATARMSYLPWSMCLAKKGSIGISIPGGRFELWDEENQLIPEAGREGQLVYWGENVSLGYAETALDLTRGDEHQGCLLTGDLARRDTDGFYYITGRLKRFLKIAGKRLSLDNLEQLLARKWPLWEFACAGTDEAVRIYVAKTEKSQETADAISWFLSDHTNLSTACFQVSFIASIPRTAAGKIKYGSLPQ</sequence>
<dbReference type="KEGG" id="whj:H9Q79_08925"/>
<dbReference type="SUPFAM" id="SSF56801">
    <property type="entry name" value="Acetyl-CoA synthetase-like"/>
    <property type="match status" value="1"/>
</dbReference>
<dbReference type="AlphaFoldDB" id="A0A7G9GHT5"/>
<dbReference type="RefSeq" id="WP_249329676.1">
    <property type="nucleotide sequence ID" value="NZ_CP060635.1"/>
</dbReference>
<dbReference type="InterPro" id="IPR000873">
    <property type="entry name" value="AMP-dep_synth/lig_dom"/>
</dbReference>
<dbReference type="InterPro" id="IPR042099">
    <property type="entry name" value="ANL_N_sf"/>
</dbReference>
<evidence type="ECO:0000313" key="2">
    <source>
        <dbReference type="EMBL" id="QNM10367.1"/>
    </source>
</evidence>
<accession>A0A7G9GHT5</accession>
<dbReference type="PANTHER" id="PTHR24096">
    <property type="entry name" value="LONG-CHAIN-FATTY-ACID--COA LIGASE"/>
    <property type="match status" value="1"/>
</dbReference>
<evidence type="ECO:0000313" key="3">
    <source>
        <dbReference type="Proteomes" id="UP000515860"/>
    </source>
</evidence>
<proteinExistence type="predicted"/>
<dbReference type="InterPro" id="IPR020845">
    <property type="entry name" value="AMP-binding_CS"/>
</dbReference>
<organism evidence="2 3">
    <name type="scientific">Wansuia hejianensis</name>
    <dbReference type="NCBI Taxonomy" id="2763667"/>
    <lineage>
        <taxon>Bacteria</taxon>
        <taxon>Bacillati</taxon>
        <taxon>Bacillota</taxon>
        <taxon>Clostridia</taxon>
        <taxon>Lachnospirales</taxon>
        <taxon>Lachnospiraceae</taxon>
        <taxon>Wansuia</taxon>
    </lineage>
</organism>
<dbReference type="Gene3D" id="3.30.300.30">
    <property type="match status" value="1"/>
</dbReference>
<dbReference type="InterPro" id="IPR045851">
    <property type="entry name" value="AMP-bd_C_sf"/>
</dbReference>
<dbReference type="PROSITE" id="PS00455">
    <property type="entry name" value="AMP_BINDING"/>
    <property type="match status" value="1"/>
</dbReference>
<evidence type="ECO:0000259" key="1">
    <source>
        <dbReference type="Pfam" id="PF00501"/>
    </source>
</evidence>
<reference evidence="2 3" key="1">
    <citation type="submission" date="2020-08" db="EMBL/GenBank/DDBJ databases">
        <authorList>
            <person name="Liu C."/>
            <person name="Sun Q."/>
        </authorList>
    </citation>
    <scope>NUCLEOTIDE SEQUENCE [LARGE SCALE GENOMIC DNA]</scope>
    <source>
        <strain evidence="2 3">NSJ-29</strain>
    </source>
</reference>
<dbReference type="EMBL" id="CP060635">
    <property type="protein sequence ID" value="QNM10367.1"/>
    <property type="molecule type" value="Genomic_DNA"/>
</dbReference>
<keyword evidence="3" id="KW-1185">Reference proteome</keyword>
<feature type="domain" description="AMP-dependent synthetase/ligase" evidence="1">
    <location>
        <begin position="8"/>
        <end position="344"/>
    </location>
</feature>